<protein>
    <submittedName>
        <fullName evidence="1">Uncharacterized protein</fullName>
    </submittedName>
</protein>
<accession>A0A367XC78</accession>
<sequence>MLNLIRKLFLDSDQLALIEKLNKTPGRVRVVGRGTVIANQDMLIESPHYKQAIKNATRLVAKRHHIAGPPVSN</sequence>
<dbReference type="EMBL" id="JPWH01000007">
    <property type="protein sequence ID" value="RCK50740.1"/>
    <property type="molecule type" value="Genomic_DNA"/>
</dbReference>
<dbReference type="Proteomes" id="UP000252517">
    <property type="component" value="Unassembled WGS sequence"/>
</dbReference>
<reference evidence="1 2" key="1">
    <citation type="submission" date="2014-07" db="EMBL/GenBank/DDBJ databases">
        <title>Draft genome sequence of Thalassospira profundimaris S25-3-2.</title>
        <authorList>
            <person name="Lai Q."/>
            <person name="Shao Z."/>
        </authorList>
    </citation>
    <scope>NUCLEOTIDE SEQUENCE [LARGE SCALE GENOMIC DNA]</scope>
    <source>
        <strain evidence="1 2">S25-3-2</strain>
    </source>
</reference>
<dbReference type="OrthoDB" id="7365951at2"/>
<evidence type="ECO:0000313" key="2">
    <source>
        <dbReference type="Proteomes" id="UP000252517"/>
    </source>
</evidence>
<comment type="caution">
    <text evidence="1">The sequence shown here is derived from an EMBL/GenBank/DDBJ whole genome shotgun (WGS) entry which is preliminary data.</text>
</comment>
<dbReference type="AlphaFoldDB" id="A0A367XC78"/>
<organism evidence="1 2">
    <name type="scientific">Thalassospira profundimaris</name>
    <dbReference type="NCBI Taxonomy" id="502049"/>
    <lineage>
        <taxon>Bacteria</taxon>
        <taxon>Pseudomonadati</taxon>
        <taxon>Pseudomonadota</taxon>
        <taxon>Alphaproteobacteria</taxon>
        <taxon>Rhodospirillales</taxon>
        <taxon>Thalassospiraceae</taxon>
        <taxon>Thalassospira</taxon>
    </lineage>
</organism>
<evidence type="ECO:0000313" key="1">
    <source>
        <dbReference type="EMBL" id="RCK50740.1"/>
    </source>
</evidence>
<name>A0A367XC78_9PROT</name>
<proteinExistence type="predicted"/>
<dbReference type="RefSeq" id="WP_114088311.1">
    <property type="nucleotide sequence ID" value="NZ_JPWH01000007.1"/>
</dbReference>
<gene>
    <name evidence="1" type="ORF">TH25_10700</name>
</gene>